<name>A0ABS4EDI3_9FIRM</name>
<dbReference type="CDD" id="cd07930">
    <property type="entry name" value="bacterial_phosphagen_kinase"/>
    <property type="match status" value="1"/>
</dbReference>
<dbReference type="GO" id="GO:1990424">
    <property type="term" value="F:protein arginine kinase activity"/>
    <property type="evidence" value="ECO:0007669"/>
    <property type="project" value="UniProtKB-EC"/>
</dbReference>
<dbReference type="EMBL" id="JAGGJX010000006">
    <property type="protein sequence ID" value="MBP1855984.1"/>
    <property type="molecule type" value="Genomic_DNA"/>
</dbReference>
<dbReference type="RefSeq" id="WP_209457367.1">
    <property type="nucleotide sequence ID" value="NZ_BAAACS010000016.1"/>
</dbReference>
<sequence length="342" mass="39019">MENKIVIKSRVRLARNLVDYPFPNRLDEEKSLEVIEKVKEALFKDNSGLEREYNFYKMADLSQLKKICMVEKHLISPDLASNVNGAVLIKKDETVSIMINEEDHIRIQTMCDGLELEKAYQIANKIDDFLEETLEYAFDVELGYLTSCPTNTGTGMRASVMFHLPALTQLRYINDVYKVSSQIGVAVRGIYGERTEALGNIYQISNQLTLGRTEKNTIENIKGMATDIVSKELQAREMIKKTWGIKLEDKIFRALGLLEGARIIDTSEAMGYLSVVKVGVEMGYIENIKLDDLDKLMINIQPAHQSTMFENAERKNRDINRAKYIRETLEKLKVGGANYELQ</sequence>
<dbReference type="NCBIfam" id="NF002194">
    <property type="entry name" value="PRK01059.1-4"/>
    <property type="match status" value="1"/>
</dbReference>
<reference evidence="8 9" key="1">
    <citation type="submission" date="2021-03" db="EMBL/GenBank/DDBJ databases">
        <title>Genomic Encyclopedia of Type Strains, Phase IV (KMG-IV): sequencing the most valuable type-strain genomes for metagenomic binning, comparative biology and taxonomic classification.</title>
        <authorList>
            <person name="Goeker M."/>
        </authorList>
    </citation>
    <scope>NUCLEOTIDE SEQUENCE [LARGE SCALE GENOMIC DNA]</scope>
    <source>
        <strain evidence="8 9">DSM 1289</strain>
    </source>
</reference>
<keyword evidence="5" id="KW-0021">Allosteric enzyme</keyword>
<keyword evidence="1 5" id="KW-0808">Transferase</keyword>
<evidence type="ECO:0000256" key="2">
    <source>
        <dbReference type="ARBA" id="ARBA00022741"/>
    </source>
</evidence>
<dbReference type="InterPro" id="IPR023660">
    <property type="entry name" value="Arg_Kinase"/>
</dbReference>
<comment type="activity regulation">
    <text evidence="5">Appears to be allosterically activated by the binding of pArg-containing polypeptides to the pArg-binding pocket localized in the C-terminal domain of McsB.</text>
</comment>
<dbReference type="Proteomes" id="UP000767291">
    <property type="component" value="Unassembled WGS sequence"/>
</dbReference>
<proteinExistence type="inferred from homology"/>
<dbReference type="Pfam" id="PF00217">
    <property type="entry name" value="ATP-gua_Ptrans"/>
    <property type="match status" value="1"/>
</dbReference>
<comment type="catalytic activity">
    <reaction evidence="5">
        <text>L-arginyl-[protein] + ATP = N(omega)-phospho-L-arginyl-[protein] + ADP + H(+)</text>
        <dbReference type="Rhea" id="RHEA:43384"/>
        <dbReference type="Rhea" id="RHEA-COMP:10532"/>
        <dbReference type="Rhea" id="RHEA-COMP:10533"/>
        <dbReference type="ChEBI" id="CHEBI:15378"/>
        <dbReference type="ChEBI" id="CHEBI:29965"/>
        <dbReference type="ChEBI" id="CHEBI:30616"/>
        <dbReference type="ChEBI" id="CHEBI:83226"/>
        <dbReference type="ChEBI" id="CHEBI:456216"/>
        <dbReference type="EC" id="2.7.14.1"/>
    </reaction>
</comment>
<dbReference type="PANTHER" id="PTHR11547:SF38">
    <property type="entry name" value="ARGININE KINASE 1-RELATED"/>
    <property type="match status" value="1"/>
</dbReference>
<organism evidence="8 9">
    <name type="scientific">Metaclostridioides mangenotii</name>
    <dbReference type="NCBI Taxonomy" id="1540"/>
    <lineage>
        <taxon>Bacteria</taxon>
        <taxon>Bacillati</taxon>
        <taxon>Bacillota</taxon>
        <taxon>Clostridia</taxon>
        <taxon>Peptostreptococcales</taxon>
        <taxon>Peptostreptococcaceae</taxon>
        <taxon>Metaclostridioides</taxon>
    </lineage>
</organism>
<feature type="binding site" evidence="5 6">
    <location>
        <begin position="157"/>
        <end position="161"/>
    </location>
    <ligand>
        <name>ATP</name>
        <dbReference type="ChEBI" id="CHEBI:30616"/>
    </ligand>
</feature>
<dbReference type="Gene3D" id="3.30.590.10">
    <property type="entry name" value="Glutamine synthetase/guanido kinase, catalytic domain"/>
    <property type="match status" value="1"/>
</dbReference>
<evidence type="ECO:0000259" key="7">
    <source>
        <dbReference type="PROSITE" id="PS51510"/>
    </source>
</evidence>
<keyword evidence="9" id="KW-1185">Reference proteome</keyword>
<comment type="caution">
    <text evidence="8">The sequence shown here is derived from an EMBL/GenBank/DDBJ whole genome shotgun (WGS) entry which is preliminary data.</text>
</comment>
<dbReference type="HAMAP" id="MF_00602">
    <property type="entry name" value="Prot_Arg_kinase"/>
    <property type="match status" value="1"/>
</dbReference>
<feature type="domain" description="Phosphagen kinase C-terminal" evidence="7">
    <location>
        <begin position="5"/>
        <end position="235"/>
    </location>
</feature>
<evidence type="ECO:0000256" key="5">
    <source>
        <dbReference type="HAMAP-Rule" id="MF_00602"/>
    </source>
</evidence>
<comment type="similarity">
    <text evidence="5 6">Belongs to the ATP:guanido phosphotransferase family.</text>
</comment>
<evidence type="ECO:0000313" key="9">
    <source>
        <dbReference type="Proteomes" id="UP000767291"/>
    </source>
</evidence>
<comment type="caution">
    <text evidence="5">Lacks conserved residue(s) required for the propagation of feature annotation.</text>
</comment>
<dbReference type="PROSITE" id="PS51510">
    <property type="entry name" value="PHOSPHAGEN_KINASE_C"/>
    <property type="match status" value="1"/>
</dbReference>
<feature type="binding site" evidence="5 6">
    <location>
        <position position="106"/>
    </location>
    <ligand>
        <name>ATP</name>
        <dbReference type="ChEBI" id="CHEBI:30616"/>
    </ligand>
</feature>
<dbReference type="InterPro" id="IPR022414">
    <property type="entry name" value="ATP-guanido_PTrfase_cat"/>
</dbReference>
<keyword evidence="2 5" id="KW-0547">Nucleotide-binding</keyword>
<feature type="binding site" evidence="6">
    <location>
        <begin position="8"/>
        <end position="12"/>
    </location>
    <ligand>
        <name>ATP</name>
        <dbReference type="ChEBI" id="CHEBI:30616"/>
    </ligand>
</feature>
<comment type="function">
    <text evidence="5">Catalyzes the specific phosphorylation of arginine residues in proteins.</text>
</comment>
<dbReference type="EC" id="2.7.14.1" evidence="5"/>
<keyword evidence="3 5" id="KW-0418">Kinase</keyword>
<dbReference type="PANTHER" id="PTHR11547">
    <property type="entry name" value="ARGININE OR CREATINE KINASE"/>
    <property type="match status" value="1"/>
</dbReference>
<evidence type="ECO:0000313" key="8">
    <source>
        <dbReference type="EMBL" id="MBP1855984.1"/>
    </source>
</evidence>
<evidence type="ECO:0000256" key="6">
    <source>
        <dbReference type="PROSITE-ProRule" id="PRU00843"/>
    </source>
</evidence>
<feature type="short sequence motif" description="RDXXRA motif of the pArg binding pocket involved in allosteric regulation" evidence="5">
    <location>
        <begin position="317"/>
        <end position="322"/>
    </location>
</feature>
<gene>
    <name evidence="5" type="primary">mcsB</name>
    <name evidence="8" type="ORF">J2Z43_002386</name>
</gene>
<feature type="binding site" evidence="5 6">
    <location>
        <position position="73"/>
    </location>
    <ligand>
        <name>ATP</name>
        <dbReference type="ChEBI" id="CHEBI:30616"/>
    </ligand>
</feature>
<evidence type="ECO:0000256" key="4">
    <source>
        <dbReference type="ARBA" id="ARBA00022840"/>
    </source>
</evidence>
<evidence type="ECO:0000256" key="1">
    <source>
        <dbReference type="ARBA" id="ARBA00022679"/>
    </source>
</evidence>
<feature type="binding site" evidence="5 6">
    <location>
        <begin position="188"/>
        <end position="193"/>
    </location>
    <ligand>
        <name>ATP</name>
        <dbReference type="ChEBI" id="CHEBI:30616"/>
    </ligand>
</feature>
<dbReference type="InterPro" id="IPR014746">
    <property type="entry name" value="Gln_synth/guanido_kin_cat_dom"/>
</dbReference>
<dbReference type="SUPFAM" id="SSF55931">
    <property type="entry name" value="Glutamine synthetase/guanido kinase"/>
    <property type="match status" value="1"/>
</dbReference>
<accession>A0ABS4EDI3</accession>
<evidence type="ECO:0000256" key="3">
    <source>
        <dbReference type="ARBA" id="ARBA00022777"/>
    </source>
</evidence>
<dbReference type="InterPro" id="IPR000749">
    <property type="entry name" value="ATP-guanido_PTrfase"/>
</dbReference>
<protein>
    <recommendedName>
        <fullName evidence="5">Protein-arginine kinase</fullName>
        <ecNumber evidence="5">2.7.14.1</ecNumber>
    </recommendedName>
</protein>
<keyword evidence="4 5" id="KW-0067">ATP-binding</keyword>